<evidence type="ECO:0000313" key="1">
    <source>
        <dbReference type="EMBL" id="EJT82589.1"/>
    </source>
</evidence>
<reference evidence="2" key="5">
    <citation type="submission" date="2018-04" db="UniProtKB">
        <authorList>
            <consortium name="EnsemblFungi"/>
        </authorList>
    </citation>
    <scope>IDENTIFICATION</scope>
    <source>
        <strain evidence="2">R3-111a-1</strain>
    </source>
</reference>
<gene>
    <name evidence="2" type="primary">20343020</name>
    <name evidence="1" type="ORF">GGTG_02562</name>
</gene>
<evidence type="ECO:0000313" key="3">
    <source>
        <dbReference type="Proteomes" id="UP000006039"/>
    </source>
</evidence>
<sequence length="264" mass="27568">MPLGRLLLSAASLAGGSYMCAVAVALAPTYKLRLQSSPKTPPDFKASPAFALVNPRKHRGSTEAVWATIRFPPGSPLAGLSDGQVVARFLRGFFYGAVISPERFLVDRVYGRDIAHIEHPGAESAAAAVNFHSAESLPADSPPPVHSKLWGAFQVLDSGPQGAPSASTAGAGAGGARVFVDLGFGFSGPRSTFAGVDRFVVQRQKDDDGDYGASAGGQTITISYLAHACDPSQDRPLSAVLFAFHRVYARLLFRNGLAAVLGGS</sequence>
<dbReference type="AlphaFoldDB" id="J3NMQ6"/>
<organism evidence="1">
    <name type="scientific">Gaeumannomyces tritici (strain R3-111a-1)</name>
    <name type="common">Wheat and barley take-all root rot fungus</name>
    <name type="synonym">Gaeumannomyces graminis var. tritici</name>
    <dbReference type="NCBI Taxonomy" id="644352"/>
    <lineage>
        <taxon>Eukaryota</taxon>
        <taxon>Fungi</taxon>
        <taxon>Dikarya</taxon>
        <taxon>Ascomycota</taxon>
        <taxon>Pezizomycotina</taxon>
        <taxon>Sordariomycetes</taxon>
        <taxon>Sordariomycetidae</taxon>
        <taxon>Magnaporthales</taxon>
        <taxon>Magnaporthaceae</taxon>
        <taxon>Gaeumannomyces</taxon>
    </lineage>
</organism>
<dbReference type="GeneID" id="20343020"/>
<dbReference type="OrthoDB" id="3354680at2759"/>
<dbReference type="RefSeq" id="XP_009218598.1">
    <property type="nucleotide sequence ID" value="XM_009220334.1"/>
</dbReference>
<reference evidence="3" key="1">
    <citation type="submission" date="2010-07" db="EMBL/GenBank/DDBJ databases">
        <title>The genome sequence of Gaeumannomyces graminis var. tritici strain R3-111a-1.</title>
        <authorList>
            <consortium name="The Broad Institute Genome Sequencing Platform"/>
            <person name="Ma L.-J."/>
            <person name="Dead R."/>
            <person name="Young S."/>
            <person name="Zeng Q."/>
            <person name="Koehrsen M."/>
            <person name="Alvarado L."/>
            <person name="Berlin A."/>
            <person name="Chapman S.B."/>
            <person name="Chen Z."/>
            <person name="Freedman E."/>
            <person name="Gellesch M."/>
            <person name="Goldberg J."/>
            <person name="Griggs A."/>
            <person name="Gujja S."/>
            <person name="Heilman E.R."/>
            <person name="Heiman D."/>
            <person name="Hepburn T."/>
            <person name="Howarth C."/>
            <person name="Jen D."/>
            <person name="Larson L."/>
            <person name="Mehta T."/>
            <person name="Neiman D."/>
            <person name="Pearson M."/>
            <person name="Roberts A."/>
            <person name="Saif S."/>
            <person name="Shea T."/>
            <person name="Shenoy N."/>
            <person name="Sisk P."/>
            <person name="Stolte C."/>
            <person name="Sykes S."/>
            <person name="Walk T."/>
            <person name="White J."/>
            <person name="Yandava C."/>
            <person name="Haas B."/>
            <person name="Nusbaum C."/>
            <person name="Birren B."/>
        </authorList>
    </citation>
    <scope>NUCLEOTIDE SEQUENCE [LARGE SCALE GENOMIC DNA]</scope>
    <source>
        <strain evidence="3">R3-111a-1</strain>
    </source>
</reference>
<dbReference type="Proteomes" id="UP000006039">
    <property type="component" value="Unassembled WGS sequence"/>
</dbReference>
<accession>J3NMQ6</accession>
<protein>
    <submittedName>
        <fullName evidence="1 2">Uncharacterized protein</fullName>
    </submittedName>
</protein>
<reference evidence="1" key="3">
    <citation type="submission" date="2010-09" db="EMBL/GenBank/DDBJ databases">
        <title>Annotation of Gaeumannomyces graminis var. tritici R3-111a-1.</title>
        <authorList>
            <consortium name="The Broad Institute Genome Sequencing Platform"/>
            <person name="Ma L.-J."/>
            <person name="Dead R."/>
            <person name="Young S.K."/>
            <person name="Zeng Q."/>
            <person name="Gargeya S."/>
            <person name="Fitzgerald M."/>
            <person name="Haas B."/>
            <person name="Abouelleil A."/>
            <person name="Alvarado L."/>
            <person name="Arachchi H.M."/>
            <person name="Berlin A."/>
            <person name="Brown A."/>
            <person name="Chapman S.B."/>
            <person name="Chen Z."/>
            <person name="Dunbar C."/>
            <person name="Freedman E."/>
            <person name="Gearin G."/>
            <person name="Gellesch M."/>
            <person name="Goldberg J."/>
            <person name="Griggs A."/>
            <person name="Gujja S."/>
            <person name="Heiman D."/>
            <person name="Howarth C."/>
            <person name="Larson L."/>
            <person name="Lui A."/>
            <person name="MacDonald P.J.P."/>
            <person name="Mehta T."/>
            <person name="Montmayeur A."/>
            <person name="Murphy C."/>
            <person name="Neiman D."/>
            <person name="Pearson M."/>
            <person name="Priest M."/>
            <person name="Roberts A."/>
            <person name="Saif S."/>
            <person name="Shea T."/>
            <person name="Shenoy N."/>
            <person name="Sisk P."/>
            <person name="Stolte C."/>
            <person name="Sykes S."/>
            <person name="Yandava C."/>
            <person name="Wortman J."/>
            <person name="Nusbaum C."/>
            <person name="Birren B."/>
        </authorList>
    </citation>
    <scope>NUCLEOTIDE SEQUENCE</scope>
    <source>
        <strain evidence="1">R3-111a-1</strain>
    </source>
</reference>
<evidence type="ECO:0000313" key="2">
    <source>
        <dbReference type="EnsemblFungi" id="EJT82589"/>
    </source>
</evidence>
<dbReference type="STRING" id="644352.J3NMQ6"/>
<name>J3NMQ6_GAET3</name>
<dbReference type="EnsemblFungi" id="EJT82589">
    <property type="protein sequence ID" value="EJT82589"/>
    <property type="gene ID" value="GGTG_02562"/>
</dbReference>
<dbReference type="eggNOG" id="ENOG502S4CM">
    <property type="taxonomic scope" value="Eukaryota"/>
</dbReference>
<reference evidence="2" key="4">
    <citation type="journal article" date="2015" name="G3 (Bethesda)">
        <title>Genome sequences of three phytopathogenic species of the Magnaporthaceae family of fungi.</title>
        <authorList>
            <person name="Okagaki L.H."/>
            <person name="Nunes C.C."/>
            <person name="Sailsbery J."/>
            <person name="Clay B."/>
            <person name="Brown D."/>
            <person name="John T."/>
            <person name="Oh Y."/>
            <person name="Young N."/>
            <person name="Fitzgerald M."/>
            <person name="Haas B.J."/>
            <person name="Zeng Q."/>
            <person name="Young S."/>
            <person name="Adiconis X."/>
            <person name="Fan L."/>
            <person name="Levin J.Z."/>
            <person name="Mitchell T.K."/>
            <person name="Okubara P.A."/>
            <person name="Farman M.L."/>
            <person name="Kohn L.M."/>
            <person name="Birren B."/>
            <person name="Ma L.-J."/>
            <person name="Dean R.A."/>
        </authorList>
    </citation>
    <scope>NUCLEOTIDE SEQUENCE</scope>
    <source>
        <strain evidence="2">R3-111a-1</strain>
    </source>
</reference>
<reference evidence="1" key="2">
    <citation type="submission" date="2010-07" db="EMBL/GenBank/DDBJ databases">
        <authorList>
            <consortium name="The Broad Institute Genome Sequencing Platform"/>
            <consortium name="Broad Institute Genome Sequencing Center for Infectious Disease"/>
            <person name="Ma L.-J."/>
            <person name="Dead R."/>
            <person name="Young S."/>
            <person name="Zeng Q."/>
            <person name="Koehrsen M."/>
            <person name="Alvarado L."/>
            <person name="Berlin A."/>
            <person name="Chapman S.B."/>
            <person name="Chen Z."/>
            <person name="Freedman E."/>
            <person name="Gellesch M."/>
            <person name="Goldberg J."/>
            <person name="Griggs A."/>
            <person name="Gujja S."/>
            <person name="Heilman E.R."/>
            <person name="Heiman D."/>
            <person name="Hepburn T."/>
            <person name="Howarth C."/>
            <person name="Jen D."/>
            <person name="Larson L."/>
            <person name="Mehta T."/>
            <person name="Neiman D."/>
            <person name="Pearson M."/>
            <person name="Roberts A."/>
            <person name="Saif S."/>
            <person name="Shea T."/>
            <person name="Shenoy N."/>
            <person name="Sisk P."/>
            <person name="Stolte C."/>
            <person name="Sykes S."/>
            <person name="Walk T."/>
            <person name="White J."/>
            <person name="Yandava C."/>
            <person name="Haas B."/>
            <person name="Nusbaum C."/>
            <person name="Birren B."/>
        </authorList>
    </citation>
    <scope>NUCLEOTIDE SEQUENCE</scope>
    <source>
        <strain evidence="1">R3-111a-1</strain>
    </source>
</reference>
<dbReference type="EMBL" id="GL385395">
    <property type="protein sequence ID" value="EJT82589.1"/>
    <property type="molecule type" value="Genomic_DNA"/>
</dbReference>
<keyword evidence="3" id="KW-1185">Reference proteome</keyword>
<proteinExistence type="predicted"/>
<dbReference type="HOGENOM" id="CLU_090700_0_0_1"/>
<dbReference type="VEuPathDB" id="FungiDB:GGTG_02562"/>